<dbReference type="Gene3D" id="3.30.1490.20">
    <property type="entry name" value="ATP-grasp fold, A domain"/>
    <property type="match status" value="1"/>
</dbReference>
<evidence type="ECO:0000313" key="2">
    <source>
        <dbReference type="Proteomes" id="UP000267223"/>
    </source>
</evidence>
<gene>
    <name evidence="1" type="ORF">EFY79_07510</name>
</gene>
<comment type="caution">
    <text evidence="1">The sequence shown here is derived from an EMBL/GenBank/DDBJ whole genome shotgun (WGS) entry which is preliminary data.</text>
</comment>
<sequence length="346" mass="40632">MFKKIKNWEQWPFKILYAPIAPVWLWYMIRSGSVWFFTPSNPKLTFGGLDGEPKKEMHDLLPPHLCPRFFNISPSVSFAEVVQDIEKKGFSYPLIVKPEVGGQGILFRKIESEAHLKEYHSKVPVEYFIQEFISYPLEISLFYYRYPFEKKGHITGFLQKVPMRVVGDGVHNLGELLLKNVKTKKRLTELKQKHEINFSKIVPKDEVYILSHAGNHNRGADFFDLSAEISDDLVQQLDEISLGINDFFYGRYDIMCNSIEELKQRKNFVILEYNGCGAEPNHIYDTGYTLTAAWKEILKHWKILFEISRYNHQRGVPYWSFLKGLSFHRQTKKYYKLINKADKEIS</sequence>
<dbReference type="EMBL" id="RJJR01000005">
    <property type="protein sequence ID" value="RNI37512.1"/>
    <property type="molecule type" value="Genomic_DNA"/>
</dbReference>
<accession>A0A3M9NIA1</accession>
<evidence type="ECO:0008006" key="3">
    <source>
        <dbReference type="Google" id="ProtNLM"/>
    </source>
</evidence>
<reference evidence="1 2" key="1">
    <citation type="submission" date="2018-11" db="EMBL/GenBank/DDBJ databases">
        <title>Draft genome sequence of Ferruginibacter sp. BO-59.</title>
        <authorList>
            <person name="Im W.T."/>
        </authorList>
    </citation>
    <scope>NUCLEOTIDE SEQUENCE [LARGE SCALE GENOMIC DNA]</scope>
    <source>
        <strain evidence="1 2">BO-59</strain>
    </source>
</reference>
<dbReference type="OrthoDB" id="9775266at2"/>
<dbReference type="InterPro" id="IPR013815">
    <property type="entry name" value="ATP_grasp_subdomain_1"/>
</dbReference>
<keyword evidence="2" id="KW-1185">Reference proteome</keyword>
<dbReference type="SUPFAM" id="SSF56059">
    <property type="entry name" value="Glutathione synthetase ATP-binding domain-like"/>
    <property type="match status" value="1"/>
</dbReference>
<dbReference type="AlphaFoldDB" id="A0A3M9NIA1"/>
<organism evidence="1 2">
    <name type="scientific">Hanamia caeni</name>
    <dbReference type="NCBI Taxonomy" id="2294116"/>
    <lineage>
        <taxon>Bacteria</taxon>
        <taxon>Pseudomonadati</taxon>
        <taxon>Bacteroidota</taxon>
        <taxon>Chitinophagia</taxon>
        <taxon>Chitinophagales</taxon>
        <taxon>Chitinophagaceae</taxon>
        <taxon>Hanamia</taxon>
    </lineage>
</organism>
<protein>
    <recommendedName>
        <fullName evidence="3">ATP-grasp domain-containing protein</fullName>
    </recommendedName>
</protein>
<evidence type="ECO:0000313" key="1">
    <source>
        <dbReference type="EMBL" id="RNI37512.1"/>
    </source>
</evidence>
<proteinExistence type="predicted"/>
<name>A0A3M9NIA1_9BACT</name>
<dbReference type="RefSeq" id="WP_123120354.1">
    <property type="nucleotide sequence ID" value="NZ_RJJR01000005.1"/>
</dbReference>
<dbReference type="Proteomes" id="UP000267223">
    <property type="component" value="Unassembled WGS sequence"/>
</dbReference>
<dbReference type="GO" id="GO:0005524">
    <property type="term" value="F:ATP binding"/>
    <property type="evidence" value="ECO:0007669"/>
    <property type="project" value="InterPro"/>
</dbReference>